<dbReference type="SMART" id="SM00702">
    <property type="entry name" value="P4Hc"/>
    <property type="match status" value="1"/>
</dbReference>
<proteinExistence type="predicted"/>
<dbReference type="PANTHER" id="PTHR10869:SF241">
    <property type="entry name" value="FE2OG DIOXYGENASE DOMAIN-CONTAINING PROTEIN"/>
    <property type="match status" value="1"/>
</dbReference>
<dbReference type="InterPro" id="IPR006620">
    <property type="entry name" value="Pro_4_hyd_alph"/>
</dbReference>
<dbReference type="Pfam" id="PF13640">
    <property type="entry name" value="2OG-FeII_Oxy_3"/>
    <property type="match status" value="1"/>
</dbReference>
<dbReference type="InterPro" id="IPR005123">
    <property type="entry name" value="Oxoglu/Fe-dep_dioxygenase_dom"/>
</dbReference>
<keyword evidence="2" id="KW-0479">Metal-binding</keyword>
<evidence type="ECO:0000256" key="5">
    <source>
        <dbReference type="ARBA" id="ARBA00023002"/>
    </source>
</evidence>
<name>A0A8S3Z055_9EUPU</name>
<dbReference type="Proteomes" id="UP000678393">
    <property type="component" value="Unassembled WGS sequence"/>
</dbReference>
<dbReference type="InterPro" id="IPR044862">
    <property type="entry name" value="Pro_4_hyd_alph_FE2OG_OXY"/>
</dbReference>
<evidence type="ECO:0000256" key="6">
    <source>
        <dbReference type="ARBA" id="ARBA00023004"/>
    </source>
</evidence>
<reference evidence="8" key="1">
    <citation type="submission" date="2021-04" db="EMBL/GenBank/DDBJ databases">
        <authorList>
            <consortium name="Molecular Ecology Group"/>
        </authorList>
    </citation>
    <scope>NUCLEOTIDE SEQUENCE</scope>
</reference>
<dbReference type="GO" id="GO:0005506">
    <property type="term" value="F:iron ion binding"/>
    <property type="evidence" value="ECO:0007669"/>
    <property type="project" value="InterPro"/>
</dbReference>
<evidence type="ECO:0000256" key="1">
    <source>
        <dbReference type="ARBA" id="ARBA00001961"/>
    </source>
</evidence>
<dbReference type="GO" id="GO:0004656">
    <property type="term" value="F:procollagen-proline 4-dioxygenase activity"/>
    <property type="evidence" value="ECO:0007669"/>
    <property type="project" value="TreeGrafter"/>
</dbReference>
<dbReference type="SUPFAM" id="SSF51197">
    <property type="entry name" value="Clavaminate synthase-like"/>
    <property type="match status" value="1"/>
</dbReference>
<evidence type="ECO:0000256" key="3">
    <source>
        <dbReference type="ARBA" id="ARBA00022896"/>
    </source>
</evidence>
<evidence type="ECO:0000256" key="2">
    <source>
        <dbReference type="ARBA" id="ARBA00022723"/>
    </source>
</evidence>
<dbReference type="PANTHER" id="PTHR10869">
    <property type="entry name" value="PROLYL 4-HYDROXYLASE ALPHA SUBUNIT"/>
    <property type="match status" value="1"/>
</dbReference>
<organism evidence="8 9">
    <name type="scientific">Candidula unifasciata</name>
    <dbReference type="NCBI Taxonomy" id="100452"/>
    <lineage>
        <taxon>Eukaryota</taxon>
        <taxon>Metazoa</taxon>
        <taxon>Spiralia</taxon>
        <taxon>Lophotrochozoa</taxon>
        <taxon>Mollusca</taxon>
        <taxon>Gastropoda</taxon>
        <taxon>Heterobranchia</taxon>
        <taxon>Euthyneura</taxon>
        <taxon>Panpulmonata</taxon>
        <taxon>Eupulmonata</taxon>
        <taxon>Stylommatophora</taxon>
        <taxon>Helicina</taxon>
        <taxon>Helicoidea</taxon>
        <taxon>Geomitridae</taxon>
        <taxon>Candidula</taxon>
    </lineage>
</organism>
<feature type="domain" description="Fe2OG dioxygenase" evidence="7">
    <location>
        <begin position="131"/>
        <end position="226"/>
    </location>
</feature>
<dbReference type="GO" id="GO:0005783">
    <property type="term" value="C:endoplasmic reticulum"/>
    <property type="evidence" value="ECO:0007669"/>
    <property type="project" value="TreeGrafter"/>
</dbReference>
<dbReference type="Gene3D" id="2.60.120.620">
    <property type="entry name" value="q2cbj1_9rhob like domain"/>
    <property type="match status" value="1"/>
</dbReference>
<dbReference type="EMBL" id="CAJHNH020001160">
    <property type="protein sequence ID" value="CAG5121778.1"/>
    <property type="molecule type" value="Genomic_DNA"/>
</dbReference>
<protein>
    <recommendedName>
        <fullName evidence="7">Fe2OG dioxygenase domain-containing protein</fullName>
    </recommendedName>
</protein>
<sequence length="242" mass="27809">MEYLFPSKCKFVDTYSIDRSRKNCATMFTEGMRPHVTKEDINLPSGYQGKLAFVLHNVLTEEECNRFIQETERIGYIPALVNVGGGREKMMTDVRSSKRCIVDSVPYVQELWERIKEFIPSVFKEHRVLGLNERLRFLRYDAGDYFRPHFDGSYKRDNGERSYITFQLYLNEGFEGGATTFIGVQHDLVPVIPKTGSVLIFQHDICHEGSELTAGRKYTVRTDIMSSAERVDSVNTSSSCEL</sequence>
<evidence type="ECO:0000256" key="4">
    <source>
        <dbReference type="ARBA" id="ARBA00022964"/>
    </source>
</evidence>
<gene>
    <name evidence="8" type="ORF">CUNI_LOCUS7336</name>
</gene>
<keyword evidence="6" id="KW-0408">Iron</keyword>
<evidence type="ECO:0000259" key="7">
    <source>
        <dbReference type="PROSITE" id="PS51471"/>
    </source>
</evidence>
<keyword evidence="9" id="KW-1185">Reference proteome</keyword>
<comment type="cofactor">
    <cofactor evidence="1">
        <name>L-ascorbate</name>
        <dbReference type="ChEBI" id="CHEBI:38290"/>
    </cofactor>
</comment>
<dbReference type="InterPro" id="IPR045054">
    <property type="entry name" value="P4HA-like"/>
</dbReference>
<accession>A0A8S3Z055</accession>
<dbReference type="AlphaFoldDB" id="A0A8S3Z055"/>
<dbReference type="OrthoDB" id="69177at2759"/>
<evidence type="ECO:0000313" key="9">
    <source>
        <dbReference type="Proteomes" id="UP000678393"/>
    </source>
</evidence>
<keyword evidence="4" id="KW-0223">Dioxygenase</keyword>
<keyword evidence="5" id="KW-0560">Oxidoreductase</keyword>
<evidence type="ECO:0000313" key="8">
    <source>
        <dbReference type="EMBL" id="CAG5121778.1"/>
    </source>
</evidence>
<keyword evidence="3" id="KW-0847">Vitamin C</keyword>
<comment type="caution">
    <text evidence="8">The sequence shown here is derived from an EMBL/GenBank/DDBJ whole genome shotgun (WGS) entry which is preliminary data.</text>
</comment>
<dbReference type="GO" id="GO:0031418">
    <property type="term" value="F:L-ascorbic acid binding"/>
    <property type="evidence" value="ECO:0007669"/>
    <property type="project" value="UniProtKB-KW"/>
</dbReference>
<dbReference type="PROSITE" id="PS51471">
    <property type="entry name" value="FE2OG_OXY"/>
    <property type="match status" value="1"/>
</dbReference>